<dbReference type="GO" id="GO:0016020">
    <property type="term" value="C:membrane"/>
    <property type="evidence" value="ECO:0007669"/>
    <property type="project" value="InterPro"/>
</dbReference>
<evidence type="ECO:0000313" key="14">
    <source>
        <dbReference type="Ensembl" id="ENSEBUP00000026951.1"/>
    </source>
</evidence>
<comment type="similarity">
    <text evidence="2">Belongs to the TMEM38 family.</text>
</comment>
<dbReference type="PANTHER" id="PTHR12454">
    <property type="entry name" value="TRIMERIC INTRACELLULAR CATION CHANNEL"/>
    <property type="match status" value="1"/>
</dbReference>
<keyword evidence="15" id="KW-1185">Reference proteome</keyword>
<organism evidence="14 15">
    <name type="scientific">Eptatretus burgeri</name>
    <name type="common">Inshore hagfish</name>
    <dbReference type="NCBI Taxonomy" id="7764"/>
    <lineage>
        <taxon>Eukaryota</taxon>
        <taxon>Metazoa</taxon>
        <taxon>Chordata</taxon>
        <taxon>Craniata</taxon>
        <taxon>Vertebrata</taxon>
        <taxon>Cyclostomata</taxon>
        <taxon>Myxini</taxon>
        <taxon>Myxiniformes</taxon>
        <taxon>Myxinidae</taxon>
        <taxon>Eptatretinae</taxon>
        <taxon>Eptatretus</taxon>
    </lineage>
</organism>
<evidence type="ECO:0000256" key="5">
    <source>
        <dbReference type="ARBA" id="ARBA00022692"/>
    </source>
</evidence>
<keyword evidence="8 13" id="KW-1133">Transmembrane helix</keyword>
<feature type="transmembrane region" description="Helical" evidence="13">
    <location>
        <begin position="85"/>
        <end position="101"/>
    </location>
</feature>
<evidence type="ECO:0000256" key="13">
    <source>
        <dbReference type="SAM" id="Phobius"/>
    </source>
</evidence>
<evidence type="ECO:0000256" key="1">
    <source>
        <dbReference type="ARBA" id="ARBA00004127"/>
    </source>
</evidence>
<dbReference type="Ensembl" id="ENSEBUT00000027527.1">
    <property type="protein sequence ID" value="ENSEBUP00000026951.1"/>
    <property type="gene ID" value="ENSEBUG00000016575.1"/>
</dbReference>
<name>A0A8C4RB94_EPTBU</name>
<evidence type="ECO:0000256" key="2">
    <source>
        <dbReference type="ARBA" id="ARBA00005766"/>
    </source>
</evidence>
<accession>A0A8C4RB94</accession>
<keyword evidence="7" id="KW-0630">Potassium</keyword>
<evidence type="ECO:0000256" key="12">
    <source>
        <dbReference type="ARBA" id="ARBA00047059"/>
    </source>
</evidence>
<reference evidence="14" key="1">
    <citation type="submission" date="2025-08" db="UniProtKB">
        <authorList>
            <consortium name="Ensembl"/>
        </authorList>
    </citation>
    <scope>IDENTIFICATION</scope>
</reference>
<sequence>MAFLEELQMEGVASHFARIPMFPFFDLTHYMLSLMYLRHEEGICNVSRKSPITCWICSMLSCFGGAMLAAFMLGEPVIKPFESNINIVLATIVWYMVFYFPKDLFFKFCSLLPAKLIIVAGKEIARVRKIAVGVAHAHHVYHHGYIVMVAVGLAKGAGSGLIATIEQLLRGVWKPETNELLDMPFATKATLLGAVLFTMQKTGYVPISKELLILIITTLLVTIKEMDEGLK</sequence>
<dbReference type="AlphaFoldDB" id="A0A8C4RB94"/>
<dbReference type="Pfam" id="PF05197">
    <property type="entry name" value="TRIC"/>
    <property type="match status" value="1"/>
</dbReference>
<feature type="transmembrane region" description="Helical" evidence="13">
    <location>
        <begin position="12"/>
        <end position="32"/>
    </location>
</feature>
<dbReference type="PANTHER" id="PTHR12454:SF11">
    <property type="entry name" value="GH25683P"/>
    <property type="match status" value="1"/>
</dbReference>
<dbReference type="InterPro" id="IPR007866">
    <property type="entry name" value="TRIC_channel"/>
</dbReference>
<keyword evidence="6" id="KW-0631">Potassium channel</keyword>
<evidence type="ECO:0000256" key="7">
    <source>
        <dbReference type="ARBA" id="ARBA00022958"/>
    </source>
</evidence>
<dbReference type="GeneTree" id="ENSGT00390000018845"/>
<keyword evidence="9" id="KW-0406">Ion transport</keyword>
<keyword evidence="3" id="KW-0813">Transport</keyword>
<protein>
    <submittedName>
        <fullName evidence="14">Transmembrane protein 38A</fullName>
    </submittedName>
</protein>
<keyword evidence="4" id="KW-0633">Potassium transport</keyword>
<evidence type="ECO:0000313" key="15">
    <source>
        <dbReference type="Proteomes" id="UP000694388"/>
    </source>
</evidence>
<evidence type="ECO:0000256" key="9">
    <source>
        <dbReference type="ARBA" id="ARBA00023065"/>
    </source>
</evidence>
<comment type="subcellular location">
    <subcellularLocation>
        <location evidence="1">Endomembrane system</location>
        <topology evidence="1">Multi-pass membrane protein</topology>
    </subcellularLocation>
</comment>
<keyword evidence="11" id="KW-0407">Ion channel</keyword>
<comment type="subunit">
    <text evidence="12">Homotrimer; conformation seems to be controled by binding to diacylglycerol (DAG).</text>
</comment>
<proteinExistence type="inferred from homology"/>
<dbReference type="Proteomes" id="UP000694388">
    <property type="component" value="Unplaced"/>
</dbReference>
<evidence type="ECO:0000256" key="10">
    <source>
        <dbReference type="ARBA" id="ARBA00023136"/>
    </source>
</evidence>
<keyword evidence="10 13" id="KW-0472">Membrane</keyword>
<feature type="transmembrane region" description="Helical" evidence="13">
    <location>
        <begin position="52"/>
        <end position="73"/>
    </location>
</feature>
<evidence type="ECO:0000256" key="6">
    <source>
        <dbReference type="ARBA" id="ARBA00022826"/>
    </source>
</evidence>
<keyword evidence="5 13" id="KW-0812">Transmembrane</keyword>
<dbReference type="GO" id="GO:0005267">
    <property type="term" value="F:potassium channel activity"/>
    <property type="evidence" value="ECO:0007669"/>
    <property type="project" value="UniProtKB-KW"/>
</dbReference>
<evidence type="ECO:0000256" key="11">
    <source>
        <dbReference type="ARBA" id="ARBA00023303"/>
    </source>
</evidence>
<dbReference type="GO" id="GO:0042802">
    <property type="term" value="F:identical protein binding"/>
    <property type="evidence" value="ECO:0007669"/>
    <property type="project" value="InterPro"/>
</dbReference>
<reference evidence="14" key="2">
    <citation type="submission" date="2025-09" db="UniProtKB">
        <authorList>
            <consortium name="Ensembl"/>
        </authorList>
    </citation>
    <scope>IDENTIFICATION</scope>
</reference>
<evidence type="ECO:0000256" key="3">
    <source>
        <dbReference type="ARBA" id="ARBA00022448"/>
    </source>
</evidence>
<evidence type="ECO:0000256" key="8">
    <source>
        <dbReference type="ARBA" id="ARBA00022989"/>
    </source>
</evidence>
<evidence type="ECO:0000256" key="4">
    <source>
        <dbReference type="ARBA" id="ARBA00022538"/>
    </source>
</evidence>
<dbReference type="GO" id="GO:0012505">
    <property type="term" value="C:endomembrane system"/>
    <property type="evidence" value="ECO:0007669"/>
    <property type="project" value="UniProtKB-SubCell"/>
</dbReference>